<accession>A0A2N4U6Y9</accession>
<dbReference type="AlphaFoldDB" id="A0A2N4U6Y9"/>
<protein>
    <submittedName>
        <fullName evidence="3">LacI family transcriptional regulator</fullName>
    </submittedName>
</protein>
<dbReference type="Gene3D" id="3.40.190.150">
    <property type="entry name" value="Bordetella uptake gene, domain 1"/>
    <property type="match status" value="1"/>
</dbReference>
<dbReference type="PANTHER" id="PTHR42928">
    <property type="entry name" value="TRICARBOXYLATE-BINDING PROTEIN"/>
    <property type="match status" value="1"/>
</dbReference>
<dbReference type="Gene3D" id="3.40.190.10">
    <property type="entry name" value="Periplasmic binding protein-like II"/>
    <property type="match status" value="1"/>
</dbReference>
<dbReference type="Pfam" id="PF03401">
    <property type="entry name" value="TctC"/>
    <property type="match status" value="1"/>
</dbReference>
<reference evidence="3 4" key="1">
    <citation type="submission" date="2017-10" db="EMBL/GenBank/DDBJ databases">
        <title>Two draft genome sequences of Pusillimonas sp. strains isolated from a nitrate- and radionuclide-contaminated groundwater in Russia.</title>
        <authorList>
            <person name="Grouzdev D.S."/>
            <person name="Tourova T.P."/>
            <person name="Goeva M.A."/>
            <person name="Babich T.L."/>
            <person name="Sokolova D.S."/>
            <person name="Abdullin R."/>
            <person name="Poltaraus A.B."/>
            <person name="Toshchakov S.V."/>
            <person name="Nazina T.N."/>
        </authorList>
    </citation>
    <scope>NUCLEOTIDE SEQUENCE [LARGE SCALE GENOMIC DNA]</scope>
    <source>
        <strain evidence="3 4">JR1/69-3-13</strain>
    </source>
</reference>
<comment type="caution">
    <text evidence="3">The sequence shown here is derived from an EMBL/GenBank/DDBJ whole genome shotgun (WGS) entry which is preliminary data.</text>
</comment>
<dbReference type="SUPFAM" id="SSF53850">
    <property type="entry name" value="Periplasmic binding protein-like II"/>
    <property type="match status" value="1"/>
</dbReference>
<dbReference type="CDD" id="cd13578">
    <property type="entry name" value="PBP2_Bug27"/>
    <property type="match status" value="1"/>
</dbReference>
<dbReference type="OrthoDB" id="8678477at2"/>
<keyword evidence="2" id="KW-0732">Signal</keyword>
<evidence type="ECO:0000313" key="3">
    <source>
        <dbReference type="EMBL" id="PLC50782.1"/>
    </source>
</evidence>
<name>A0A2N4U6Y9_9BURK</name>
<evidence type="ECO:0000256" key="1">
    <source>
        <dbReference type="ARBA" id="ARBA00006987"/>
    </source>
</evidence>
<dbReference type="InterPro" id="IPR005064">
    <property type="entry name" value="BUG"/>
</dbReference>
<organism evidence="3 4">
    <name type="scientific">Pollutimonas subterranea</name>
    <dbReference type="NCBI Taxonomy" id="2045210"/>
    <lineage>
        <taxon>Bacteria</taxon>
        <taxon>Pseudomonadati</taxon>
        <taxon>Pseudomonadota</taxon>
        <taxon>Betaproteobacteria</taxon>
        <taxon>Burkholderiales</taxon>
        <taxon>Alcaligenaceae</taxon>
        <taxon>Pollutimonas</taxon>
    </lineage>
</organism>
<dbReference type="PANTHER" id="PTHR42928:SF5">
    <property type="entry name" value="BLR1237 PROTEIN"/>
    <property type="match status" value="1"/>
</dbReference>
<dbReference type="EMBL" id="PDNW01000004">
    <property type="protein sequence ID" value="PLC50782.1"/>
    <property type="molecule type" value="Genomic_DNA"/>
</dbReference>
<comment type="similarity">
    <text evidence="1">Belongs to the UPF0065 (bug) family.</text>
</comment>
<proteinExistence type="inferred from homology"/>
<evidence type="ECO:0000313" key="4">
    <source>
        <dbReference type="Proteomes" id="UP000234190"/>
    </source>
</evidence>
<dbReference type="InterPro" id="IPR042100">
    <property type="entry name" value="Bug_dom1"/>
</dbReference>
<keyword evidence="4" id="KW-1185">Reference proteome</keyword>
<sequence>MPQLRKIAAGLCLLATTGFATLGAQAAAFPTKPVNIIVPHAPGGTNDIVARLISEKLAQQLGQPFIVNNRPGAGGNIGTQAVLREPADGYTILFTVSSTQAINPTLYKDPGFDPVKDFEPVAAVGSVPNVLCVNPSFPAKNLKEFIQLIKDNPDKYQYASAGNGSLNHLLGAMLDSKADLKLQHIPYRGVAPAMADVLGNQVPMVFASLPSSISNIQSGKLRAIGVSTSARNPALPDVPAIGEEIPGYSGDLWIAMYAPKGTPKEVIDTLYKATEAVLKEADVKDRFDKLGIEMLHDNPEQLAQRLAEDLEKWSGIVKASGAQIN</sequence>
<feature type="signal peptide" evidence="2">
    <location>
        <begin position="1"/>
        <end position="26"/>
    </location>
</feature>
<dbReference type="RefSeq" id="WP_102073328.1">
    <property type="nucleotide sequence ID" value="NZ_PDNW01000004.1"/>
</dbReference>
<feature type="chain" id="PRO_5015001715" evidence="2">
    <location>
        <begin position="27"/>
        <end position="325"/>
    </location>
</feature>
<dbReference type="PIRSF" id="PIRSF017082">
    <property type="entry name" value="YflP"/>
    <property type="match status" value="1"/>
</dbReference>
<dbReference type="Proteomes" id="UP000234190">
    <property type="component" value="Unassembled WGS sequence"/>
</dbReference>
<gene>
    <name evidence="3" type="ORF">CR159_07250</name>
</gene>
<evidence type="ECO:0000256" key="2">
    <source>
        <dbReference type="SAM" id="SignalP"/>
    </source>
</evidence>